<dbReference type="InterPro" id="IPR016181">
    <property type="entry name" value="Acyl_CoA_acyltransferase"/>
</dbReference>
<evidence type="ECO:0000313" key="2">
    <source>
        <dbReference type="EMBL" id="XCJ79553.1"/>
    </source>
</evidence>
<dbReference type="Pfam" id="PF13508">
    <property type="entry name" value="Acetyltransf_7"/>
    <property type="match status" value="1"/>
</dbReference>
<feature type="domain" description="N-acetyltransferase" evidence="1">
    <location>
        <begin position="6"/>
        <end position="137"/>
    </location>
</feature>
<dbReference type="Gene3D" id="3.40.630.30">
    <property type="match status" value="1"/>
</dbReference>
<gene>
    <name evidence="2" type="ORF">ABV408_19235</name>
</gene>
<dbReference type="CDD" id="cd04301">
    <property type="entry name" value="NAT_SF"/>
    <property type="match status" value="1"/>
</dbReference>
<name>A0AB74UCS2_9GAMM</name>
<sequence length="247" mass="28177">MRESNLSFGLATDHDVATIYSWLLEHDRREVYGSFLCNWNLTQRVHDEHQLFVATLEDEPVAYIWGDFGILEVREDLRKKGVGKQLVEYAMQRAISSGRIAVSIECKPESSIPFWKKMGFEFHNNNEASFVFEKYLDVPTDGSPVNVKIMFYPEQAKWISETVPIKSFSPTAVLDNQGVIHFQNRVAAYVRSENYKGDAMIKICVDGESVYFDKAKYSEASAIGVAYNSGAFYIDKVHNKALCRSSR</sequence>
<dbReference type="GO" id="GO:0016747">
    <property type="term" value="F:acyltransferase activity, transferring groups other than amino-acyl groups"/>
    <property type="evidence" value="ECO:0007669"/>
    <property type="project" value="InterPro"/>
</dbReference>
<organism evidence="2">
    <name type="scientific">Salinicola endophyticus</name>
    <dbReference type="NCBI Taxonomy" id="1949083"/>
    <lineage>
        <taxon>Bacteria</taxon>
        <taxon>Pseudomonadati</taxon>
        <taxon>Pseudomonadota</taxon>
        <taxon>Gammaproteobacteria</taxon>
        <taxon>Oceanospirillales</taxon>
        <taxon>Halomonadaceae</taxon>
        <taxon>Salinicola</taxon>
    </lineage>
</organism>
<protein>
    <submittedName>
        <fullName evidence="2">GNAT family N-acetyltransferase</fullName>
    </submittedName>
</protein>
<dbReference type="EMBL" id="CP159578">
    <property type="protein sequence ID" value="XCJ79553.1"/>
    <property type="molecule type" value="Genomic_DNA"/>
</dbReference>
<evidence type="ECO:0000259" key="1">
    <source>
        <dbReference type="PROSITE" id="PS51186"/>
    </source>
</evidence>
<dbReference type="SUPFAM" id="SSF55729">
    <property type="entry name" value="Acyl-CoA N-acyltransferases (Nat)"/>
    <property type="match status" value="1"/>
</dbReference>
<dbReference type="RefSeq" id="WP_353980477.1">
    <property type="nucleotide sequence ID" value="NZ_CP159578.1"/>
</dbReference>
<dbReference type="PROSITE" id="PS51186">
    <property type="entry name" value="GNAT"/>
    <property type="match status" value="1"/>
</dbReference>
<proteinExistence type="predicted"/>
<dbReference type="AlphaFoldDB" id="A0AB74UCS2"/>
<accession>A0AB74UCS2</accession>
<reference evidence="2" key="1">
    <citation type="submission" date="2024-06" db="EMBL/GenBank/DDBJ databases">
        <title>Complete genome of Salinicola endophyticus HNIBRBA4755.</title>
        <authorList>
            <person name="Shin S.Y."/>
            <person name="Kang H."/>
            <person name="Song J."/>
        </authorList>
    </citation>
    <scope>NUCLEOTIDE SEQUENCE</scope>
    <source>
        <strain evidence="2">HNIBRBA4755</strain>
    </source>
</reference>
<dbReference type="InterPro" id="IPR000182">
    <property type="entry name" value="GNAT_dom"/>
</dbReference>